<dbReference type="GO" id="GO:0005524">
    <property type="term" value="F:ATP binding"/>
    <property type="evidence" value="ECO:0007669"/>
    <property type="project" value="UniProtKB-UniRule"/>
</dbReference>
<evidence type="ECO:0000259" key="9">
    <source>
        <dbReference type="Pfam" id="PF17764"/>
    </source>
</evidence>
<sequence>MAERLMFADVVVPRTPLDELTYRFAPEEPGELHPGDIVRVPLRRKTVTGAVLRVRADTEISPEEIQPVIDVVASQFITPDLLRLLRWAADYYVCHLGEVLELVLPQIVSGKAEAVTAEIGAAENGFNSLPSELEQAFNAGNFGVWVTAQRSEFQKLLFDFIRRAFSNGSVIILMPEAYRTEFLPLLRRVWGERVIEYHHQMGKKQQKAAWQAIVRTNHVVVGMRSAVWLPVRRLSGVILVDENAESFKEERVPCYHARDVAVARARFASCPVLVFASPPSVETWWNLRRGKYHLLDRVNFRIDRTNVFVVDMRQHRRELVSPRALRDLRNALKQQQIALCYINRRGLSRYVECADCGTVLKCSRCQSPYILSGAGRVRCRVCGAEDEAPERCAVCQGMNFNYRAPGVDMVVRELKRLGIECQSVTGGAQDVQLAAADAGATGFAPVLVGTRTVLRSDRLRVPGLVVFLNFDTEFTIPDFRSRERAFSLLVSLLSRKPSRLIIQTTRPEDPLLELALQGKVSSFLDQELKLRAEAGFPPYKRLVAVEFSGEEKTVVNWVNKMVSELSVLPGIELLGPVKLLQRRQGNPQFRLIVKLPANLMPAKVIDRRKLRHPRIRVRIDVDPREML</sequence>
<keyword evidence="4 8" id="KW-0547">Nucleotide-binding</keyword>
<evidence type="ECO:0000256" key="2">
    <source>
        <dbReference type="ARBA" id="ARBA00022705"/>
    </source>
</evidence>
<dbReference type="AlphaFoldDB" id="A0A7C3EMP1"/>
<accession>A0A7C3EMP1</accession>
<evidence type="ECO:0000256" key="8">
    <source>
        <dbReference type="HAMAP-Rule" id="MF_00983"/>
    </source>
</evidence>
<dbReference type="GO" id="GO:1990077">
    <property type="term" value="C:primosome complex"/>
    <property type="evidence" value="ECO:0007669"/>
    <property type="project" value="UniProtKB-UniRule"/>
</dbReference>
<dbReference type="PANTHER" id="PTHR30580">
    <property type="entry name" value="PRIMOSOMAL PROTEIN N"/>
    <property type="match status" value="1"/>
</dbReference>
<dbReference type="InterPro" id="IPR041222">
    <property type="entry name" value="PriA_3primeBD"/>
</dbReference>
<comment type="function">
    <text evidence="8">Initiates the restart of stalled replication forks, which reloads the replicative helicase on sites other than the origin of replication. Recognizes and binds to abandoned replication forks and remodels them to uncover a helicase loading site. Promotes assembly of the primosome at these replication forks.</text>
</comment>
<dbReference type="Gene3D" id="3.40.1440.60">
    <property type="entry name" value="PriA, 3(prime) DNA-binding domain"/>
    <property type="match status" value="1"/>
</dbReference>
<dbReference type="InterPro" id="IPR027417">
    <property type="entry name" value="P-loop_NTPase"/>
</dbReference>
<evidence type="ECO:0000256" key="4">
    <source>
        <dbReference type="ARBA" id="ARBA00022741"/>
    </source>
</evidence>
<evidence type="ECO:0000256" key="3">
    <source>
        <dbReference type="ARBA" id="ARBA00022723"/>
    </source>
</evidence>
<dbReference type="GO" id="GO:0003677">
    <property type="term" value="F:DNA binding"/>
    <property type="evidence" value="ECO:0007669"/>
    <property type="project" value="UniProtKB-UniRule"/>
</dbReference>
<feature type="binding site" evidence="8">
    <location>
        <position position="379"/>
    </location>
    <ligand>
        <name>Zn(2+)</name>
        <dbReference type="ChEBI" id="CHEBI:29105"/>
        <label>2</label>
    </ligand>
</feature>
<gene>
    <name evidence="8 11" type="primary">priA</name>
    <name evidence="10" type="ORF">ENP94_04695</name>
    <name evidence="11" type="ORF">ENS16_06130</name>
</gene>
<dbReference type="NCBIfam" id="TIGR00595">
    <property type="entry name" value="priA"/>
    <property type="match status" value="1"/>
</dbReference>
<evidence type="ECO:0000256" key="5">
    <source>
        <dbReference type="ARBA" id="ARBA00022833"/>
    </source>
</evidence>
<organism evidence="11">
    <name type="scientific">candidate division WOR-3 bacterium</name>
    <dbReference type="NCBI Taxonomy" id="2052148"/>
    <lineage>
        <taxon>Bacteria</taxon>
        <taxon>Bacteria division WOR-3</taxon>
    </lineage>
</organism>
<feature type="binding site" evidence="8">
    <location>
        <position position="362"/>
    </location>
    <ligand>
        <name>Zn(2+)</name>
        <dbReference type="ChEBI" id="CHEBI:29105"/>
        <label>2</label>
    </ligand>
</feature>
<dbReference type="GO" id="GO:0043138">
    <property type="term" value="F:3'-5' DNA helicase activity"/>
    <property type="evidence" value="ECO:0007669"/>
    <property type="project" value="TreeGrafter"/>
</dbReference>
<keyword evidence="1 8" id="KW-0639">Primosome</keyword>
<keyword evidence="5 8" id="KW-0862">Zinc</keyword>
<dbReference type="Gene3D" id="3.40.50.300">
    <property type="entry name" value="P-loop containing nucleotide triphosphate hydrolases"/>
    <property type="match status" value="1"/>
</dbReference>
<feature type="binding site" evidence="8">
    <location>
        <position position="392"/>
    </location>
    <ligand>
        <name>Zn(2+)</name>
        <dbReference type="ChEBI" id="CHEBI:29105"/>
        <label>1</label>
    </ligand>
</feature>
<reference evidence="11" key="1">
    <citation type="journal article" date="2020" name="mSystems">
        <title>Genome- and Community-Level Interaction Insights into Carbon Utilization and Element Cycling Functions of Hydrothermarchaeota in Hydrothermal Sediment.</title>
        <authorList>
            <person name="Zhou Z."/>
            <person name="Liu Y."/>
            <person name="Xu W."/>
            <person name="Pan J."/>
            <person name="Luo Z.H."/>
            <person name="Li M."/>
        </authorList>
    </citation>
    <scope>NUCLEOTIDE SEQUENCE [LARGE SCALE GENOMIC DNA]</scope>
    <source>
        <strain evidence="10">SpSt-265</strain>
        <strain evidence="11">SpSt-465</strain>
    </source>
</reference>
<feature type="binding site" evidence="8">
    <location>
        <position position="353"/>
    </location>
    <ligand>
        <name>Zn(2+)</name>
        <dbReference type="ChEBI" id="CHEBI:29105"/>
        <label>1</label>
    </ligand>
</feature>
<dbReference type="EMBL" id="DSLG01000005">
    <property type="protein sequence ID" value="HEA87294.1"/>
    <property type="molecule type" value="Genomic_DNA"/>
</dbReference>
<dbReference type="GO" id="GO:0006270">
    <property type="term" value="P:DNA replication initiation"/>
    <property type="evidence" value="ECO:0007669"/>
    <property type="project" value="TreeGrafter"/>
</dbReference>
<comment type="caution">
    <text evidence="8">As this protein does not have any detectable helicase domains, it probably does not have helicase activity.</text>
</comment>
<evidence type="ECO:0000313" key="10">
    <source>
        <dbReference type="EMBL" id="HEA87294.1"/>
    </source>
</evidence>
<dbReference type="GO" id="GO:0006310">
    <property type="term" value="P:DNA recombination"/>
    <property type="evidence" value="ECO:0007669"/>
    <property type="project" value="InterPro"/>
</dbReference>
<evidence type="ECO:0000256" key="6">
    <source>
        <dbReference type="ARBA" id="ARBA00022840"/>
    </source>
</evidence>
<evidence type="ECO:0000256" key="1">
    <source>
        <dbReference type="ARBA" id="ARBA00022515"/>
    </source>
</evidence>
<comment type="caution">
    <text evidence="11">The sequence shown here is derived from an EMBL/GenBank/DDBJ whole genome shotgun (WGS) entry which is preliminary data.</text>
</comment>
<comment type="subunit">
    <text evidence="8">Component of the replication restart primosome.</text>
</comment>
<dbReference type="InterPro" id="IPR042115">
    <property type="entry name" value="PriA_3primeBD_sf"/>
</dbReference>
<evidence type="ECO:0000313" key="11">
    <source>
        <dbReference type="EMBL" id="HFJ54249.1"/>
    </source>
</evidence>
<dbReference type="HAMAP" id="MF_00983">
    <property type="entry name" value="PriA"/>
    <property type="match status" value="1"/>
</dbReference>
<keyword evidence="7 8" id="KW-0238">DNA-binding</keyword>
<evidence type="ECO:0000256" key="7">
    <source>
        <dbReference type="ARBA" id="ARBA00023125"/>
    </source>
</evidence>
<dbReference type="Pfam" id="PF17764">
    <property type="entry name" value="PriA_3primeBD"/>
    <property type="match status" value="1"/>
</dbReference>
<name>A0A7C3EMP1_UNCW3</name>
<keyword evidence="6 8" id="KW-0067">ATP-binding</keyword>
<keyword evidence="2 8" id="KW-0235">DNA replication</keyword>
<dbReference type="EMBL" id="DSTU01000008">
    <property type="protein sequence ID" value="HFJ54249.1"/>
    <property type="molecule type" value="Genomic_DNA"/>
</dbReference>
<dbReference type="PANTHER" id="PTHR30580:SF0">
    <property type="entry name" value="PRIMOSOMAL PROTEIN N"/>
    <property type="match status" value="1"/>
</dbReference>
<protein>
    <recommendedName>
        <fullName evidence="8">Probable replication restart protein PriA</fullName>
    </recommendedName>
    <alternativeName>
        <fullName evidence="8">Putative ATP-dependent DNA helicase PriA</fullName>
    </alternativeName>
</protein>
<feature type="domain" description="Primosomal protein N' 3' DNA-binding" evidence="9">
    <location>
        <begin position="9"/>
        <end position="105"/>
    </location>
</feature>
<comment type="similarity">
    <text evidence="8">Belongs to the helicase family. PriA subfamily.</text>
</comment>
<feature type="binding site" evidence="8">
    <location>
        <position position="395"/>
    </location>
    <ligand>
        <name>Zn(2+)</name>
        <dbReference type="ChEBI" id="CHEBI:29105"/>
        <label>1</label>
    </ligand>
</feature>
<dbReference type="InterPro" id="IPR005259">
    <property type="entry name" value="PriA"/>
</dbReference>
<feature type="binding site" evidence="8">
    <location>
        <position position="356"/>
    </location>
    <ligand>
        <name>Zn(2+)</name>
        <dbReference type="ChEBI" id="CHEBI:29105"/>
        <label>1</label>
    </ligand>
</feature>
<feature type="binding site" evidence="8">
    <location>
        <position position="365"/>
    </location>
    <ligand>
        <name>Zn(2+)</name>
        <dbReference type="ChEBI" id="CHEBI:29105"/>
        <label>2</label>
    </ligand>
</feature>
<proteinExistence type="inferred from homology"/>
<feature type="binding site" evidence="8">
    <location>
        <position position="382"/>
    </location>
    <ligand>
        <name>Zn(2+)</name>
        <dbReference type="ChEBI" id="CHEBI:29105"/>
        <label>2</label>
    </ligand>
</feature>
<dbReference type="GO" id="GO:0006269">
    <property type="term" value="P:DNA replication, synthesis of primer"/>
    <property type="evidence" value="ECO:0007669"/>
    <property type="project" value="UniProtKB-KW"/>
</dbReference>
<dbReference type="GO" id="GO:0006302">
    <property type="term" value="P:double-strand break repair"/>
    <property type="evidence" value="ECO:0007669"/>
    <property type="project" value="InterPro"/>
</dbReference>
<keyword evidence="3 8" id="KW-0479">Metal-binding</keyword>
<dbReference type="GO" id="GO:0008270">
    <property type="term" value="F:zinc ion binding"/>
    <property type="evidence" value="ECO:0007669"/>
    <property type="project" value="UniProtKB-UniRule"/>
</dbReference>
<comment type="cofactor">
    <cofactor evidence="8">
        <name>Zn(2+)</name>
        <dbReference type="ChEBI" id="CHEBI:29105"/>
    </cofactor>
    <text evidence="8">Binds 2 zinc ions per subunit.</text>
</comment>